<name>X6MNG0_RETFI</name>
<organism evidence="2 3">
    <name type="scientific">Reticulomyxa filosa</name>
    <dbReference type="NCBI Taxonomy" id="46433"/>
    <lineage>
        <taxon>Eukaryota</taxon>
        <taxon>Sar</taxon>
        <taxon>Rhizaria</taxon>
        <taxon>Retaria</taxon>
        <taxon>Foraminifera</taxon>
        <taxon>Monothalamids</taxon>
        <taxon>Reticulomyxidae</taxon>
        <taxon>Reticulomyxa</taxon>
    </lineage>
</organism>
<keyword evidence="1" id="KW-1133">Transmembrane helix</keyword>
<keyword evidence="1" id="KW-0812">Transmembrane</keyword>
<dbReference type="AlphaFoldDB" id="X6MNG0"/>
<feature type="transmembrane region" description="Helical" evidence="1">
    <location>
        <begin position="142"/>
        <end position="160"/>
    </location>
</feature>
<sequence>MLFLVGGWCKKKKKKTQGPLLSGTTPYQTKLVQSTISNEVHAEPKMYNFNNNASTSTTTAPMKQYIVVELPGTNLKDDFLSHEKDEPISPRTQEDQGEKYYPKTRSCFNHLFYFVLFLYIKIENCTRQVFFWFCFDFKQKSLFFISVLYKIVLFSNIVSVL</sequence>
<gene>
    <name evidence="2" type="ORF">RFI_22418</name>
</gene>
<accession>X6MNG0</accession>
<feature type="transmembrane region" description="Helical" evidence="1">
    <location>
        <begin position="111"/>
        <end position="135"/>
    </location>
</feature>
<evidence type="ECO:0000313" key="2">
    <source>
        <dbReference type="EMBL" id="ETO14952.1"/>
    </source>
</evidence>
<dbReference type="EMBL" id="ASPP01019625">
    <property type="protein sequence ID" value="ETO14952.1"/>
    <property type="molecule type" value="Genomic_DNA"/>
</dbReference>
<reference evidence="2 3" key="1">
    <citation type="journal article" date="2013" name="Curr. Biol.">
        <title>The Genome of the Foraminiferan Reticulomyxa filosa.</title>
        <authorList>
            <person name="Glockner G."/>
            <person name="Hulsmann N."/>
            <person name="Schleicher M."/>
            <person name="Noegel A.A."/>
            <person name="Eichinger L."/>
            <person name="Gallinger C."/>
            <person name="Pawlowski J."/>
            <person name="Sierra R."/>
            <person name="Euteneuer U."/>
            <person name="Pillet L."/>
            <person name="Moustafa A."/>
            <person name="Platzer M."/>
            <person name="Groth M."/>
            <person name="Szafranski K."/>
            <person name="Schliwa M."/>
        </authorList>
    </citation>
    <scope>NUCLEOTIDE SEQUENCE [LARGE SCALE GENOMIC DNA]</scope>
</reference>
<dbReference type="Proteomes" id="UP000023152">
    <property type="component" value="Unassembled WGS sequence"/>
</dbReference>
<comment type="caution">
    <text evidence="2">The sequence shown here is derived from an EMBL/GenBank/DDBJ whole genome shotgun (WGS) entry which is preliminary data.</text>
</comment>
<protein>
    <submittedName>
        <fullName evidence="2">Uncharacterized protein</fullName>
    </submittedName>
</protein>
<evidence type="ECO:0000256" key="1">
    <source>
        <dbReference type="SAM" id="Phobius"/>
    </source>
</evidence>
<evidence type="ECO:0000313" key="3">
    <source>
        <dbReference type="Proteomes" id="UP000023152"/>
    </source>
</evidence>
<keyword evidence="3" id="KW-1185">Reference proteome</keyword>
<keyword evidence="1" id="KW-0472">Membrane</keyword>
<proteinExistence type="predicted"/>